<keyword evidence="6" id="KW-1003">Cell membrane</keyword>
<dbReference type="InterPro" id="IPR002781">
    <property type="entry name" value="TM_pro_TauE-like"/>
</dbReference>
<name>A0A6H9WJB6_9MICO</name>
<feature type="transmembrane region" description="Helical" evidence="6">
    <location>
        <begin position="206"/>
        <end position="226"/>
    </location>
</feature>
<feature type="transmembrane region" description="Helical" evidence="6">
    <location>
        <begin position="12"/>
        <end position="42"/>
    </location>
</feature>
<organism evidence="7 8">
    <name type="scientific">Pseudoclavibacter endophyticus</name>
    <dbReference type="NCBI Taxonomy" id="1778590"/>
    <lineage>
        <taxon>Bacteria</taxon>
        <taxon>Bacillati</taxon>
        <taxon>Actinomycetota</taxon>
        <taxon>Actinomycetes</taxon>
        <taxon>Micrococcales</taxon>
        <taxon>Microbacteriaceae</taxon>
        <taxon>Pseudoclavibacter</taxon>
    </lineage>
</organism>
<dbReference type="AlphaFoldDB" id="A0A6H9WJB6"/>
<feature type="transmembrane region" description="Helical" evidence="6">
    <location>
        <begin position="77"/>
        <end position="98"/>
    </location>
</feature>
<keyword evidence="5 6" id="KW-0472">Membrane</keyword>
<evidence type="ECO:0000313" key="8">
    <source>
        <dbReference type="Proteomes" id="UP000431744"/>
    </source>
</evidence>
<dbReference type="InterPro" id="IPR051598">
    <property type="entry name" value="TSUP/Inactive_protease-like"/>
</dbReference>
<gene>
    <name evidence="7" type="ORF">F8O04_13805</name>
</gene>
<dbReference type="PANTHER" id="PTHR43701:SF2">
    <property type="entry name" value="MEMBRANE TRANSPORTER PROTEIN YJNA-RELATED"/>
    <property type="match status" value="1"/>
</dbReference>
<dbReference type="Pfam" id="PF01925">
    <property type="entry name" value="TauE"/>
    <property type="match status" value="2"/>
</dbReference>
<keyword evidence="4 6" id="KW-1133">Transmembrane helix</keyword>
<dbReference type="GO" id="GO:0005886">
    <property type="term" value="C:plasma membrane"/>
    <property type="evidence" value="ECO:0007669"/>
    <property type="project" value="UniProtKB-SubCell"/>
</dbReference>
<comment type="subcellular location">
    <subcellularLocation>
        <location evidence="6">Cell membrane</location>
        <topology evidence="6">Multi-pass membrane protein</topology>
    </subcellularLocation>
    <subcellularLocation>
        <location evidence="1">Membrane</location>
        <topology evidence="1">Multi-pass membrane protein</topology>
    </subcellularLocation>
</comment>
<evidence type="ECO:0000256" key="2">
    <source>
        <dbReference type="ARBA" id="ARBA00009142"/>
    </source>
</evidence>
<dbReference type="EMBL" id="WBJY01000004">
    <property type="protein sequence ID" value="KAB1646806.1"/>
    <property type="molecule type" value="Genomic_DNA"/>
</dbReference>
<feature type="transmembrane region" description="Helical" evidence="6">
    <location>
        <begin position="145"/>
        <end position="172"/>
    </location>
</feature>
<reference evidence="7 8" key="1">
    <citation type="submission" date="2019-09" db="EMBL/GenBank/DDBJ databases">
        <title>Phylogeny of genus Pseudoclavibacter and closely related genus.</title>
        <authorList>
            <person name="Li Y."/>
        </authorList>
    </citation>
    <scope>NUCLEOTIDE SEQUENCE [LARGE SCALE GENOMIC DNA]</scope>
    <source>
        <strain evidence="7 8">EGI 60007</strain>
    </source>
</reference>
<evidence type="ECO:0000256" key="6">
    <source>
        <dbReference type="RuleBase" id="RU363041"/>
    </source>
</evidence>
<feature type="transmembrane region" description="Helical" evidence="6">
    <location>
        <begin position="233"/>
        <end position="252"/>
    </location>
</feature>
<evidence type="ECO:0000256" key="4">
    <source>
        <dbReference type="ARBA" id="ARBA00022989"/>
    </source>
</evidence>
<dbReference type="Proteomes" id="UP000431744">
    <property type="component" value="Unassembled WGS sequence"/>
</dbReference>
<evidence type="ECO:0000256" key="5">
    <source>
        <dbReference type="ARBA" id="ARBA00023136"/>
    </source>
</evidence>
<accession>A0A6H9WJB6</accession>
<comment type="caution">
    <text evidence="7">The sequence shown here is derived from an EMBL/GenBank/DDBJ whole genome shotgun (WGS) entry which is preliminary data.</text>
</comment>
<feature type="transmembrane region" description="Helical" evidence="6">
    <location>
        <begin position="184"/>
        <end position="200"/>
    </location>
</feature>
<keyword evidence="3 6" id="KW-0812">Transmembrane</keyword>
<dbReference type="PANTHER" id="PTHR43701">
    <property type="entry name" value="MEMBRANE TRANSPORTER PROTEIN MJ0441-RELATED"/>
    <property type="match status" value="1"/>
</dbReference>
<evidence type="ECO:0000313" key="7">
    <source>
        <dbReference type="EMBL" id="KAB1646806.1"/>
    </source>
</evidence>
<proteinExistence type="inferred from homology"/>
<keyword evidence="8" id="KW-1185">Reference proteome</keyword>
<sequence>MMSTPTRRPWLWLIAIGLVAGFMSGMFGVGGGILIVPALIYLARLEPRLAAGTSLLAIFPVAIVGVTTYGIGGHVDVLLALLLAVGSILGAPLGSWLLSKVSRTALQLAFIAFMLVVIVSLFIVIPSRDAEVDITWVTGPLIFLLGFIVGIMSGLLGIGGGVVIVPMLVLLFGSSDLIAKGSSLLMMIGTSISGTISNILRKNVDVPSAIVVGVCACFTTTLGAIVAAAVSPLAANIAFAVFLVLIVIRMLVDVINQNRRTKPGA</sequence>
<feature type="transmembrane region" description="Helical" evidence="6">
    <location>
        <begin position="105"/>
        <end position="125"/>
    </location>
</feature>
<feature type="transmembrane region" description="Helical" evidence="6">
    <location>
        <begin position="49"/>
        <end position="71"/>
    </location>
</feature>
<evidence type="ECO:0000256" key="3">
    <source>
        <dbReference type="ARBA" id="ARBA00022692"/>
    </source>
</evidence>
<evidence type="ECO:0000256" key="1">
    <source>
        <dbReference type="ARBA" id="ARBA00004141"/>
    </source>
</evidence>
<comment type="similarity">
    <text evidence="2 6">Belongs to the 4-toluene sulfonate uptake permease (TSUP) (TC 2.A.102) family.</text>
</comment>
<protein>
    <recommendedName>
        <fullName evidence="6">Probable membrane transporter protein</fullName>
    </recommendedName>
</protein>
<dbReference type="OrthoDB" id="3700425at2"/>